<evidence type="ECO:0000259" key="1">
    <source>
        <dbReference type="Pfam" id="PF00079"/>
    </source>
</evidence>
<gene>
    <name evidence="2" type="ORF">A3Q56_08781</name>
</gene>
<dbReference type="Gene3D" id="3.30.497.10">
    <property type="entry name" value="Antithrombin, subunit I, domain 2"/>
    <property type="match status" value="1"/>
</dbReference>
<dbReference type="InterPro" id="IPR023796">
    <property type="entry name" value="Serpin_dom"/>
</dbReference>
<evidence type="ECO:0000313" key="2">
    <source>
        <dbReference type="EMBL" id="OAF63510.1"/>
    </source>
</evidence>
<dbReference type="Pfam" id="PF00079">
    <property type="entry name" value="Serpin"/>
    <property type="match status" value="1"/>
</dbReference>
<sequence length="142" mass="16167">MKKNVVISPPSIEVILKMLFHAMPESHRNELKSYGNFCEGTFQHDEITNLKMAQSHISKKDFEFEFENKLFIANGYIVNNNYLNNISKYLGVTQNSIQSINFDQSSNAANTINDFINISSDTKVVVVNAVYLKAAYMVSFNK</sequence>
<dbReference type="SUPFAM" id="SSF56574">
    <property type="entry name" value="Serpins"/>
    <property type="match status" value="1"/>
</dbReference>
<dbReference type="AlphaFoldDB" id="A0A177ANT5"/>
<dbReference type="Proteomes" id="UP000078046">
    <property type="component" value="Unassembled WGS sequence"/>
</dbReference>
<dbReference type="InterPro" id="IPR036186">
    <property type="entry name" value="Serpin_sf"/>
</dbReference>
<proteinExistence type="predicted"/>
<reference evidence="2 3" key="1">
    <citation type="submission" date="2016-04" db="EMBL/GenBank/DDBJ databases">
        <title>The genome of Intoshia linei affirms orthonectids as highly simplified spiralians.</title>
        <authorList>
            <person name="Mikhailov K.V."/>
            <person name="Slusarev G.S."/>
            <person name="Nikitin M.A."/>
            <person name="Logacheva M.D."/>
            <person name="Penin A."/>
            <person name="Aleoshin V."/>
            <person name="Panchin Y.V."/>
        </authorList>
    </citation>
    <scope>NUCLEOTIDE SEQUENCE [LARGE SCALE GENOMIC DNA]</scope>
    <source>
        <strain evidence="2">Intl2013</strain>
        <tissue evidence="2">Whole animal</tissue>
    </source>
</reference>
<organism evidence="2 3">
    <name type="scientific">Intoshia linei</name>
    <dbReference type="NCBI Taxonomy" id="1819745"/>
    <lineage>
        <taxon>Eukaryota</taxon>
        <taxon>Metazoa</taxon>
        <taxon>Spiralia</taxon>
        <taxon>Lophotrochozoa</taxon>
        <taxon>Mesozoa</taxon>
        <taxon>Orthonectida</taxon>
        <taxon>Rhopaluridae</taxon>
        <taxon>Intoshia</taxon>
    </lineage>
</organism>
<evidence type="ECO:0000313" key="3">
    <source>
        <dbReference type="Proteomes" id="UP000078046"/>
    </source>
</evidence>
<name>A0A177ANT5_9BILA</name>
<keyword evidence="3" id="KW-1185">Reference proteome</keyword>
<feature type="domain" description="Serpin" evidence="1">
    <location>
        <begin position="2"/>
        <end position="142"/>
    </location>
</feature>
<dbReference type="EMBL" id="LWCA01003418">
    <property type="protein sequence ID" value="OAF63510.1"/>
    <property type="molecule type" value="Genomic_DNA"/>
</dbReference>
<accession>A0A177ANT5</accession>
<dbReference type="InterPro" id="IPR042178">
    <property type="entry name" value="Serpin_sf_1"/>
</dbReference>
<comment type="caution">
    <text evidence="2">The sequence shown here is derived from an EMBL/GenBank/DDBJ whole genome shotgun (WGS) entry which is preliminary data.</text>
</comment>
<dbReference type="OrthoDB" id="671595at2759"/>
<protein>
    <recommendedName>
        <fullName evidence="1">Serpin domain-containing protein</fullName>
    </recommendedName>
</protein>
<feature type="non-terminal residue" evidence="2">
    <location>
        <position position="142"/>
    </location>
</feature>